<dbReference type="AlphaFoldDB" id="A0A9P9FM59"/>
<feature type="compositionally biased region" description="Polar residues" evidence="1">
    <location>
        <begin position="1"/>
        <end position="12"/>
    </location>
</feature>
<accession>A0A9P9FM59</accession>
<comment type="caution">
    <text evidence="3">The sequence shown here is derived from an EMBL/GenBank/DDBJ whole genome shotgun (WGS) entry which is preliminary data.</text>
</comment>
<sequence>MTVQQLATSDSSKINDEVRKNAVQQPAAHDTSKSSVKNPFALSDSIIKMSTQNPATFSSSKSPFDVHDGLNKIHVQRPSTYSYLKGSANGPFPLSDGSKLLRHQPLPPNMRSDYSPPLAVFLLIVLAVWFVCAFLLLKYVKRVRKIELVKPDLEVELGNMRRDVEVANSPSVYKDMEETPENLV</sequence>
<keyword evidence="4" id="KW-1185">Reference proteome</keyword>
<keyword evidence="2" id="KW-1133">Transmembrane helix</keyword>
<evidence type="ECO:0000256" key="1">
    <source>
        <dbReference type="SAM" id="MobiDB-lite"/>
    </source>
</evidence>
<feature type="region of interest" description="Disordered" evidence="1">
    <location>
        <begin position="1"/>
        <end position="36"/>
    </location>
</feature>
<reference evidence="3" key="1">
    <citation type="journal article" date="2021" name="Nat. Commun.">
        <title>Genetic determinants of endophytism in the Arabidopsis root mycobiome.</title>
        <authorList>
            <person name="Mesny F."/>
            <person name="Miyauchi S."/>
            <person name="Thiergart T."/>
            <person name="Pickel B."/>
            <person name="Atanasova L."/>
            <person name="Karlsson M."/>
            <person name="Huettel B."/>
            <person name="Barry K.W."/>
            <person name="Haridas S."/>
            <person name="Chen C."/>
            <person name="Bauer D."/>
            <person name="Andreopoulos W."/>
            <person name="Pangilinan J."/>
            <person name="LaButti K."/>
            <person name="Riley R."/>
            <person name="Lipzen A."/>
            <person name="Clum A."/>
            <person name="Drula E."/>
            <person name="Henrissat B."/>
            <person name="Kohler A."/>
            <person name="Grigoriev I.V."/>
            <person name="Martin F.M."/>
            <person name="Hacquard S."/>
        </authorList>
    </citation>
    <scope>NUCLEOTIDE SEQUENCE</scope>
    <source>
        <strain evidence="3">MPI-CAGE-AT-0021</strain>
    </source>
</reference>
<keyword evidence="2" id="KW-0812">Transmembrane</keyword>
<feature type="transmembrane region" description="Helical" evidence="2">
    <location>
        <begin position="118"/>
        <end position="137"/>
    </location>
</feature>
<proteinExistence type="predicted"/>
<evidence type="ECO:0000313" key="3">
    <source>
        <dbReference type="EMBL" id="KAH7163428.1"/>
    </source>
</evidence>
<dbReference type="EMBL" id="JAGMUU010000001">
    <property type="protein sequence ID" value="KAH7163428.1"/>
    <property type="molecule type" value="Genomic_DNA"/>
</dbReference>
<keyword evidence="2" id="KW-0472">Membrane</keyword>
<protein>
    <submittedName>
        <fullName evidence="3">Uncharacterized protein</fullName>
    </submittedName>
</protein>
<evidence type="ECO:0000256" key="2">
    <source>
        <dbReference type="SAM" id="Phobius"/>
    </source>
</evidence>
<dbReference type="OrthoDB" id="10437579at2759"/>
<gene>
    <name evidence="3" type="ORF">B0J13DRAFT_616023</name>
</gene>
<organism evidence="3 4">
    <name type="scientific">Dactylonectria estremocensis</name>
    <dbReference type="NCBI Taxonomy" id="1079267"/>
    <lineage>
        <taxon>Eukaryota</taxon>
        <taxon>Fungi</taxon>
        <taxon>Dikarya</taxon>
        <taxon>Ascomycota</taxon>
        <taxon>Pezizomycotina</taxon>
        <taxon>Sordariomycetes</taxon>
        <taxon>Hypocreomycetidae</taxon>
        <taxon>Hypocreales</taxon>
        <taxon>Nectriaceae</taxon>
        <taxon>Dactylonectria</taxon>
    </lineage>
</organism>
<dbReference type="Proteomes" id="UP000717696">
    <property type="component" value="Unassembled WGS sequence"/>
</dbReference>
<evidence type="ECO:0000313" key="4">
    <source>
        <dbReference type="Proteomes" id="UP000717696"/>
    </source>
</evidence>
<name>A0A9P9FM59_9HYPO</name>